<proteinExistence type="predicted"/>
<reference evidence="2 3" key="1">
    <citation type="journal article" date="2012" name="BMC Genomics">
        <title>Genome-guided analysis of physiological and morphological traits of the fermentative acetate oxidizer Thermacetogenium phaeum.</title>
        <authorList>
            <person name="Oehler D."/>
            <person name="Poehlein A."/>
            <person name="Leimbach A."/>
            <person name="Muller N."/>
            <person name="Daniel R."/>
            <person name="Gottschalk G."/>
            <person name="Schink B."/>
        </authorList>
    </citation>
    <scope>NUCLEOTIDE SEQUENCE [LARGE SCALE GENOMIC DNA]</scope>
    <source>
        <strain evidence="3">ATCC BAA-254 / DSM 26808 / PB</strain>
    </source>
</reference>
<dbReference type="SMART" id="SM00471">
    <property type="entry name" value="HDc"/>
    <property type="match status" value="1"/>
</dbReference>
<organism evidence="2 3">
    <name type="scientific">Thermacetogenium phaeum (strain ATCC BAA-254 / DSM 26808 / PB)</name>
    <dbReference type="NCBI Taxonomy" id="1089553"/>
    <lineage>
        <taxon>Bacteria</taxon>
        <taxon>Bacillati</taxon>
        <taxon>Bacillota</taxon>
        <taxon>Clostridia</taxon>
        <taxon>Thermoanaerobacterales</taxon>
        <taxon>Thermoanaerobacteraceae</taxon>
        <taxon>Thermacetogenium</taxon>
    </lineage>
</organism>
<dbReference type="SUPFAM" id="SSF109604">
    <property type="entry name" value="HD-domain/PDEase-like"/>
    <property type="match status" value="1"/>
</dbReference>
<dbReference type="Pfam" id="PF01966">
    <property type="entry name" value="HD"/>
    <property type="match status" value="1"/>
</dbReference>
<evidence type="ECO:0000313" key="2">
    <source>
        <dbReference type="EMBL" id="AFV12845.1"/>
    </source>
</evidence>
<dbReference type="KEGG" id="tpz:Tph_c26770"/>
<dbReference type="eggNOG" id="COG1418">
    <property type="taxonomic scope" value="Bacteria"/>
</dbReference>
<dbReference type="Gene3D" id="1.10.3210.10">
    <property type="entry name" value="Hypothetical protein af1432"/>
    <property type="match status" value="1"/>
</dbReference>
<dbReference type="Proteomes" id="UP000000467">
    <property type="component" value="Chromosome"/>
</dbReference>
<dbReference type="AlphaFoldDB" id="K4LLM4"/>
<dbReference type="CDD" id="cd00077">
    <property type="entry name" value="HDc"/>
    <property type="match status" value="1"/>
</dbReference>
<dbReference type="HOGENOM" id="CLU_106618_0_0_9"/>
<keyword evidence="3" id="KW-1185">Reference proteome</keyword>
<dbReference type="STRING" id="1089553.Tph_c26770"/>
<dbReference type="InterPro" id="IPR006674">
    <property type="entry name" value="HD_domain"/>
</dbReference>
<feature type="domain" description="HD" evidence="1">
    <location>
        <begin position="33"/>
        <end position="149"/>
    </location>
</feature>
<dbReference type="PROSITE" id="PS51831">
    <property type="entry name" value="HD"/>
    <property type="match status" value="1"/>
</dbReference>
<accession>K4LLM4</accession>
<name>K4LLM4_THEPS</name>
<sequence length="174" mass="20021">MERIDAIVRDPLFQECLAKTAEIEKEREFCKHDLQHFVDVARITYILILESGALWSFIKDNDLKGTREAKEVVYAAGILHDIGRWRQYETGEDHSAVGARYAGEIMERAGFTPNEIRIVTRAILEHREHGDQMTLLGELLHRADNLSRACHECSAQKKCYKFPTMETGNLVLIY</sequence>
<dbReference type="RefSeq" id="WP_015051705.1">
    <property type="nucleotide sequence ID" value="NC_018870.1"/>
</dbReference>
<gene>
    <name evidence="2" type="ordered locus">Tph_c26770</name>
</gene>
<dbReference type="OrthoDB" id="1669667at2"/>
<dbReference type="InterPro" id="IPR003607">
    <property type="entry name" value="HD/PDEase_dom"/>
</dbReference>
<protein>
    <recommendedName>
        <fullName evidence="1">HD domain-containing protein</fullName>
    </recommendedName>
</protein>
<evidence type="ECO:0000313" key="3">
    <source>
        <dbReference type="Proteomes" id="UP000000467"/>
    </source>
</evidence>
<dbReference type="EMBL" id="CP003732">
    <property type="protein sequence ID" value="AFV12845.1"/>
    <property type="molecule type" value="Genomic_DNA"/>
</dbReference>
<evidence type="ECO:0000259" key="1">
    <source>
        <dbReference type="PROSITE" id="PS51831"/>
    </source>
</evidence>